<organism evidence="1 2">
    <name type="scientific">Xylaria hypoxylon</name>
    <dbReference type="NCBI Taxonomy" id="37992"/>
    <lineage>
        <taxon>Eukaryota</taxon>
        <taxon>Fungi</taxon>
        <taxon>Dikarya</taxon>
        <taxon>Ascomycota</taxon>
        <taxon>Pezizomycotina</taxon>
        <taxon>Sordariomycetes</taxon>
        <taxon>Xylariomycetidae</taxon>
        <taxon>Xylariales</taxon>
        <taxon>Xylariaceae</taxon>
        <taxon>Xylaria</taxon>
    </lineage>
</organism>
<keyword evidence="2" id="KW-1185">Reference proteome</keyword>
<evidence type="ECO:0000313" key="1">
    <source>
        <dbReference type="EMBL" id="TGJ80257.1"/>
    </source>
</evidence>
<dbReference type="Proteomes" id="UP000297716">
    <property type="component" value="Unassembled WGS sequence"/>
</dbReference>
<proteinExistence type="predicted"/>
<sequence length="351" mass="38562">MDPASESNIGHLEATIAEMSPSVVMPVITAQAHDAEPASGNDTVAATPVKTADSMDTVAFEIKRAVSKPEEVVKCGLAPVPYILGFEPGVKDSEQYRAFCGLLGMAAVIRMFAAVNIVATRQTNKQPEPYSITKPEEYPAAFKEVTDATIKALTAGPLVSFYDSSSGGSTQTEEQVLERSEIHKFVLSRVFGGLSQVSKKHLEQDLDRVLTHFVTQLKPFRATPEVDQDILKHVILINYVRTTDLTGSGNVLVVDAYTRMVTLTIKVKDWFAALQKPKTVLFKKPEKINFRMTTTVVDMKLNNAKYTASKDKYEQALGMMVDGHPELQQILDRGGLEAYGREATHNYSASM</sequence>
<accession>A0A4Z0YB60</accession>
<dbReference type="AlphaFoldDB" id="A0A4Z0YB60"/>
<dbReference type="OrthoDB" id="5242555at2759"/>
<name>A0A4Z0YB60_9PEZI</name>
<gene>
    <name evidence="1" type="ORF">E0Z10_g8495</name>
</gene>
<comment type="caution">
    <text evidence="1">The sequence shown here is derived from an EMBL/GenBank/DDBJ whole genome shotgun (WGS) entry which is preliminary data.</text>
</comment>
<dbReference type="EMBL" id="SKBN01000232">
    <property type="protein sequence ID" value="TGJ80257.1"/>
    <property type="molecule type" value="Genomic_DNA"/>
</dbReference>
<protein>
    <submittedName>
        <fullName evidence="1">Uncharacterized protein</fullName>
    </submittedName>
</protein>
<reference evidence="1 2" key="1">
    <citation type="submission" date="2019-03" db="EMBL/GenBank/DDBJ databases">
        <title>Draft genome sequence of Xylaria hypoxylon DSM 108379, a ubiquitous saprotrophic-parasitic fungi on hardwood.</title>
        <authorList>
            <person name="Buettner E."/>
            <person name="Leonhardt S."/>
            <person name="Gebauer A.M."/>
            <person name="Liers C."/>
            <person name="Hofrichter M."/>
            <person name="Kellner H."/>
        </authorList>
    </citation>
    <scope>NUCLEOTIDE SEQUENCE [LARGE SCALE GENOMIC DNA]</scope>
    <source>
        <strain evidence="1 2">DSM 108379</strain>
    </source>
</reference>
<evidence type="ECO:0000313" key="2">
    <source>
        <dbReference type="Proteomes" id="UP000297716"/>
    </source>
</evidence>